<keyword evidence="2" id="KW-1185">Reference proteome</keyword>
<evidence type="ECO:0000313" key="1">
    <source>
        <dbReference type="EMBL" id="GLQ53331.1"/>
    </source>
</evidence>
<sequence length="224" mass="25863">MRPGAVLFSEMIPDATWEADFHDWYDTEHIPIRMAAPGFLGAQRYSRNDGPGFLAVYDMESPATLQTDAYKRIKGEPSERTARMLRDVSGFTRYTGQLLSWQQQQSVTESEMLESQVLYSVFFTVPQDRQGDFNDWYTQDHVPRLLDEPQWLGVRRYQIVDGTPEGYSHLALHHLVSTDALESPARAAARNTPWRDRLAAEGWFRGTYMVFTRRHQRFLAQPAA</sequence>
<dbReference type="InterPro" id="IPR011008">
    <property type="entry name" value="Dimeric_a/b-barrel"/>
</dbReference>
<dbReference type="Proteomes" id="UP001156691">
    <property type="component" value="Unassembled WGS sequence"/>
</dbReference>
<reference evidence="2" key="1">
    <citation type="journal article" date="2019" name="Int. J. Syst. Evol. Microbiol.">
        <title>The Global Catalogue of Microorganisms (GCM) 10K type strain sequencing project: providing services to taxonomists for standard genome sequencing and annotation.</title>
        <authorList>
            <consortium name="The Broad Institute Genomics Platform"/>
            <consortium name="The Broad Institute Genome Sequencing Center for Infectious Disease"/>
            <person name="Wu L."/>
            <person name="Ma J."/>
        </authorList>
    </citation>
    <scope>NUCLEOTIDE SEQUENCE [LARGE SCALE GENOMIC DNA]</scope>
    <source>
        <strain evidence="2">NBRC 112416</strain>
    </source>
</reference>
<accession>A0ABQ5W0A4</accession>
<protein>
    <recommendedName>
        <fullName evidence="3">EthD domain-containing protein</fullName>
    </recommendedName>
</protein>
<dbReference type="EMBL" id="BSNS01000003">
    <property type="protein sequence ID" value="GLQ53331.1"/>
    <property type="molecule type" value="Genomic_DNA"/>
</dbReference>
<comment type="caution">
    <text evidence="1">The sequence shown here is derived from an EMBL/GenBank/DDBJ whole genome shotgun (WGS) entry which is preliminary data.</text>
</comment>
<evidence type="ECO:0008006" key="3">
    <source>
        <dbReference type="Google" id="ProtNLM"/>
    </source>
</evidence>
<name>A0ABQ5W0A4_9HYPH</name>
<organism evidence="1 2">
    <name type="scientific">Devosia nitrariae</name>
    <dbReference type="NCBI Taxonomy" id="2071872"/>
    <lineage>
        <taxon>Bacteria</taxon>
        <taxon>Pseudomonadati</taxon>
        <taxon>Pseudomonadota</taxon>
        <taxon>Alphaproteobacteria</taxon>
        <taxon>Hyphomicrobiales</taxon>
        <taxon>Devosiaceae</taxon>
        <taxon>Devosia</taxon>
    </lineage>
</organism>
<gene>
    <name evidence="1" type="ORF">GCM10010862_05890</name>
</gene>
<evidence type="ECO:0000313" key="2">
    <source>
        <dbReference type="Proteomes" id="UP001156691"/>
    </source>
</evidence>
<dbReference type="SUPFAM" id="SSF54909">
    <property type="entry name" value="Dimeric alpha+beta barrel"/>
    <property type="match status" value="2"/>
</dbReference>
<proteinExistence type="predicted"/>